<evidence type="ECO:0000256" key="2">
    <source>
        <dbReference type="ARBA" id="ARBA00023163"/>
    </source>
</evidence>
<dbReference type="EMBL" id="KZ454132">
    <property type="protein sequence ID" value="PKA46529.1"/>
    <property type="molecule type" value="Genomic_DNA"/>
</dbReference>
<dbReference type="InterPro" id="IPR011598">
    <property type="entry name" value="bHLH_dom"/>
</dbReference>
<dbReference type="PANTHER" id="PTHR46196">
    <property type="entry name" value="TRANSCRIPTION FACTOR BHLH155-LIKE ISOFORM X1-RELATED"/>
    <property type="match status" value="1"/>
</dbReference>
<evidence type="ECO:0000256" key="1">
    <source>
        <dbReference type="ARBA" id="ARBA00023015"/>
    </source>
</evidence>
<accession>A0A2H9ZTB5</accession>
<keyword evidence="2" id="KW-0804">Transcription</keyword>
<feature type="domain" description="BHLH" evidence="4">
    <location>
        <begin position="587"/>
        <end position="617"/>
    </location>
</feature>
<organism evidence="5 6">
    <name type="scientific">Apostasia shenzhenica</name>
    <dbReference type="NCBI Taxonomy" id="1088818"/>
    <lineage>
        <taxon>Eukaryota</taxon>
        <taxon>Viridiplantae</taxon>
        <taxon>Streptophyta</taxon>
        <taxon>Embryophyta</taxon>
        <taxon>Tracheophyta</taxon>
        <taxon>Spermatophyta</taxon>
        <taxon>Magnoliopsida</taxon>
        <taxon>Liliopsida</taxon>
        <taxon>Asparagales</taxon>
        <taxon>Orchidaceae</taxon>
        <taxon>Apostasioideae</taxon>
        <taxon>Apostasia</taxon>
    </lineage>
</organism>
<dbReference type="Pfam" id="PF23176">
    <property type="entry name" value="bHLH_LHW"/>
    <property type="match status" value="1"/>
</dbReference>
<dbReference type="GO" id="GO:0046983">
    <property type="term" value="F:protein dimerization activity"/>
    <property type="evidence" value="ECO:0007669"/>
    <property type="project" value="InterPro"/>
</dbReference>
<evidence type="ECO:0000313" key="5">
    <source>
        <dbReference type="EMBL" id="PKA46529.1"/>
    </source>
</evidence>
<dbReference type="InterPro" id="IPR043561">
    <property type="entry name" value="LHW-like"/>
</dbReference>
<name>A0A2H9ZTB5_9ASPA</name>
<dbReference type="Proteomes" id="UP000236161">
    <property type="component" value="Unassembled WGS sequence"/>
</dbReference>
<dbReference type="PANTHER" id="PTHR46196:SF2">
    <property type="entry name" value="TRANSCRIPTION FACTOR BHLH157"/>
    <property type="match status" value="1"/>
</dbReference>
<proteinExistence type="predicted"/>
<evidence type="ECO:0000313" key="6">
    <source>
        <dbReference type="Proteomes" id="UP000236161"/>
    </source>
</evidence>
<dbReference type="InterPro" id="IPR025610">
    <property type="entry name" value="MYC/MYB_N"/>
</dbReference>
<evidence type="ECO:0000259" key="4">
    <source>
        <dbReference type="Pfam" id="PF23176"/>
    </source>
</evidence>
<gene>
    <name evidence="5" type="primary">BHLH157</name>
    <name evidence="5" type="ORF">AXF42_Ash012662</name>
</gene>
<keyword evidence="6" id="KW-1185">Reference proteome</keyword>
<reference evidence="5 6" key="1">
    <citation type="journal article" date="2017" name="Nature">
        <title>The Apostasia genome and the evolution of orchids.</title>
        <authorList>
            <person name="Zhang G.Q."/>
            <person name="Liu K.W."/>
            <person name="Li Z."/>
            <person name="Lohaus R."/>
            <person name="Hsiao Y.Y."/>
            <person name="Niu S.C."/>
            <person name="Wang J.Y."/>
            <person name="Lin Y.C."/>
            <person name="Xu Q."/>
            <person name="Chen L.J."/>
            <person name="Yoshida K."/>
            <person name="Fujiwara S."/>
            <person name="Wang Z.W."/>
            <person name="Zhang Y.Q."/>
            <person name="Mitsuda N."/>
            <person name="Wang M."/>
            <person name="Liu G.H."/>
            <person name="Pecoraro L."/>
            <person name="Huang H.X."/>
            <person name="Xiao X.J."/>
            <person name="Lin M."/>
            <person name="Wu X.Y."/>
            <person name="Wu W.L."/>
            <person name="Chen Y.Y."/>
            <person name="Chang S.B."/>
            <person name="Sakamoto S."/>
            <person name="Ohme-Takagi M."/>
            <person name="Yagi M."/>
            <person name="Zeng S.J."/>
            <person name="Shen C.Y."/>
            <person name="Yeh C.M."/>
            <person name="Luo Y.B."/>
            <person name="Tsai W.C."/>
            <person name="Van de Peer Y."/>
            <person name="Liu Z.J."/>
        </authorList>
    </citation>
    <scope>NUCLEOTIDE SEQUENCE [LARGE SCALE GENOMIC DNA]</scope>
    <source>
        <strain evidence="6">cv. Shenzhen</strain>
        <tissue evidence="5">Stem</tissue>
    </source>
</reference>
<dbReference type="OrthoDB" id="1883654at2759"/>
<sequence length="627" mass="68819">MAARVSEGLRGLCRVGGWTYGALWRLDGADPRLLVLEESYHEHPSESIFEKMIRQVHLVGQGTIGEAAVSGRNQWIDFGAHAMESSLISPTVKADLFQENTEWKLHILGGIKTVAVISLPPRGVVQFGSTQKICESSEFIAQAQHLLRQLEIKQHGYVDFNFSYAQATYASIVSSMATLGNKSSIYLQNDICKQKQEKVLHSGSLSGLHHLFQRTPSISNASSNVTTHQQSALTDPSLVFPSDSGLQSKFECLSKSSAMFFKSNSSSKETDSLSFSEQKIHDETANAVVFDKLSTSHFPVHCSDASGILFTTSALSHRAGTLLDLKHCCSSPPSMFGLSCGKSSMKVSSIPYELPESFLASPRAQNIRNSLTIPSTNEPTHDNVHDESMNNQIHSCEQTNEQVNAGHLKESNVNAPTHVLSDDDLFDGIELDLSPTILRHNCWDDVVSPIPRNCFEDMNTDLSDCISEIDMCSAAVSGRNLFSDSCLEQLLDAVMTGNTNLSASCNSVATQESRHQVDHISVSGLSSQIQTPPVPFLECNLKSHAQALIGDRCSINADGFAHNQPKKQEAPAKIVRKRARPGESTCSRPKDRQQIQDRIKELREIVPDCTKVPHDFLFVFVTLDSAC</sequence>
<dbReference type="GO" id="GO:0003700">
    <property type="term" value="F:DNA-binding transcription factor activity"/>
    <property type="evidence" value="ECO:0007669"/>
    <property type="project" value="InterPro"/>
</dbReference>
<dbReference type="STRING" id="1088818.A0A2H9ZTB5"/>
<dbReference type="Pfam" id="PF14215">
    <property type="entry name" value="bHLH-MYC_N"/>
    <property type="match status" value="1"/>
</dbReference>
<feature type="domain" description="Transcription factor MYC/MYB N-terminal" evidence="3">
    <location>
        <begin position="40"/>
        <end position="146"/>
    </location>
</feature>
<keyword evidence="1" id="KW-0805">Transcription regulation</keyword>
<evidence type="ECO:0000259" key="3">
    <source>
        <dbReference type="Pfam" id="PF14215"/>
    </source>
</evidence>
<protein>
    <submittedName>
        <fullName evidence="5">Transcription factor bHLH157</fullName>
    </submittedName>
</protein>
<dbReference type="AlphaFoldDB" id="A0A2H9ZTB5"/>